<proteinExistence type="predicted"/>
<dbReference type="PANTHER" id="PTHR42718:SF42">
    <property type="entry name" value="EXPORT PROTEIN"/>
    <property type="match status" value="1"/>
</dbReference>
<keyword evidence="5 9" id="KW-1133">Transmembrane helix</keyword>
<keyword evidence="7" id="KW-0046">Antibiotic resistance</keyword>
<dbReference type="SUPFAM" id="SSF103473">
    <property type="entry name" value="MFS general substrate transporter"/>
    <property type="match status" value="1"/>
</dbReference>
<feature type="transmembrane region" description="Helical" evidence="9">
    <location>
        <begin position="276"/>
        <end position="295"/>
    </location>
</feature>
<evidence type="ECO:0000313" key="11">
    <source>
        <dbReference type="EMBL" id="MBR8639571.1"/>
    </source>
</evidence>
<evidence type="ECO:0000256" key="2">
    <source>
        <dbReference type="ARBA" id="ARBA00022448"/>
    </source>
</evidence>
<evidence type="ECO:0000256" key="8">
    <source>
        <dbReference type="SAM" id="MobiDB-lite"/>
    </source>
</evidence>
<protein>
    <submittedName>
        <fullName evidence="11">MFS transporter</fullName>
    </submittedName>
</protein>
<dbReference type="Pfam" id="PF19908">
    <property type="entry name" value="DUF6381"/>
    <property type="match status" value="1"/>
</dbReference>
<dbReference type="PROSITE" id="PS50850">
    <property type="entry name" value="MFS"/>
    <property type="match status" value="1"/>
</dbReference>
<reference evidence="11 12" key="1">
    <citation type="submission" date="2021-04" db="EMBL/GenBank/DDBJ databases">
        <title>Characterization of the biosynthetic gene cluster of new lipopeptides with antitumor activity in the genome of the marine Streptomyces PHM034.</title>
        <authorList>
            <person name="Ceniceros A."/>
            <person name="Canedo L."/>
            <person name="Mendez C."/>
            <person name="Olano C."/>
            <person name="Schleissner C."/>
            <person name="Cuevas C."/>
            <person name="De La Calle F."/>
            <person name="Salas J.A."/>
        </authorList>
    </citation>
    <scope>NUCLEOTIDE SEQUENCE [LARGE SCALE GENOMIC DNA]</scope>
    <source>
        <strain evidence="11 12">PHM034</strain>
    </source>
</reference>
<dbReference type="InterPro" id="IPR011701">
    <property type="entry name" value="MFS"/>
</dbReference>
<feature type="transmembrane region" description="Helical" evidence="9">
    <location>
        <begin position="315"/>
        <end position="332"/>
    </location>
</feature>
<accession>A0A941J2I9</accession>
<dbReference type="GO" id="GO:0005886">
    <property type="term" value="C:plasma membrane"/>
    <property type="evidence" value="ECO:0007669"/>
    <property type="project" value="UniProtKB-SubCell"/>
</dbReference>
<evidence type="ECO:0000256" key="4">
    <source>
        <dbReference type="ARBA" id="ARBA00022692"/>
    </source>
</evidence>
<feature type="domain" description="Major facilitator superfamily (MFS) profile" evidence="10">
    <location>
        <begin position="22"/>
        <end position="538"/>
    </location>
</feature>
<evidence type="ECO:0000313" key="12">
    <source>
        <dbReference type="Proteomes" id="UP000682308"/>
    </source>
</evidence>
<keyword evidence="4 9" id="KW-0812">Transmembrane</keyword>
<feature type="transmembrane region" description="Helical" evidence="9">
    <location>
        <begin position="207"/>
        <end position="227"/>
    </location>
</feature>
<evidence type="ECO:0000256" key="7">
    <source>
        <dbReference type="ARBA" id="ARBA00023251"/>
    </source>
</evidence>
<keyword evidence="12" id="KW-1185">Reference proteome</keyword>
<feature type="transmembrane region" description="Helical" evidence="9">
    <location>
        <begin position="174"/>
        <end position="195"/>
    </location>
</feature>
<feature type="transmembrane region" description="Helical" evidence="9">
    <location>
        <begin position="112"/>
        <end position="135"/>
    </location>
</feature>
<evidence type="ECO:0000259" key="10">
    <source>
        <dbReference type="PROSITE" id="PS50850"/>
    </source>
</evidence>
<keyword evidence="3" id="KW-1003">Cell membrane</keyword>
<dbReference type="InterPro" id="IPR045961">
    <property type="entry name" value="DUF6381"/>
</dbReference>
<feature type="transmembrane region" description="Helical" evidence="9">
    <location>
        <begin position="508"/>
        <end position="534"/>
    </location>
</feature>
<dbReference type="CDD" id="cd17321">
    <property type="entry name" value="MFS_MMR_MDR_like"/>
    <property type="match status" value="1"/>
</dbReference>
<evidence type="ECO:0000256" key="9">
    <source>
        <dbReference type="SAM" id="Phobius"/>
    </source>
</evidence>
<keyword evidence="2" id="KW-0813">Transport</keyword>
<dbReference type="Gene3D" id="1.20.1250.20">
    <property type="entry name" value="MFS general substrate transporter like domains"/>
    <property type="match status" value="2"/>
</dbReference>
<dbReference type="NCBIfam" id="TIGR00711">
    <property type="entry name" value="efflux_EmrB"/>
    <property type="match status" value="1"/>
</dbReference>
<evidence type="ECO:0000256" key="6">
    <source>
        <dbReference type="ARBA" id="ARBA00023136"/>
    </source>
</evidence>
<dbReference type="InterPro" id="IPR020846">
    <property type="entry name" value="MFS_dom"/>
</dbReference>
<comment type="caution">
    <text evidence="11">The sequence shown here is derived from an EMBL/GenBank/DDBJ whole genome shotgun (WGS) entry which is preliminary data.</text>
</comment>
<feature type="transmembrane region" description="Helical" evidence="9">
    <location>
        <begin position="147"/>
        <end position="168"/>
    </location>
</feature>
<gene>
    <name evidence="11" type="ORF">KEF29_10290</name>
</gene>
<evidence type="ECO:0000256" key="5">
    <source>
        <dbReference type="ARBA" id="ARBA00022989"/>
    </source>
</evidence>
<dbReference type="GO" id="GO:0022857">
    <property type="term" value="F:transmembrane transporter activity"/>
    <property type="evidence" value="ECO:0007669"/>
    <property type="project" value="InterPro"/>
</dbReference>
<dbReference type="AlphaFoldDB" id="A0A941J2I9"/>
<feature type="transmembrane region" description="Helical" evidence="9">
    <location>
        <begin position="364"/>
        <end position="382"/>
    </location>
</feature>
<evidence type="ECO:0000256" key="3">
    <source>
        <dbReference type="ARBA" id="ARBA00022475"/>
    </source>
</evidence>
<feature type="transmembrane region" description="Helical" evidence="9">
    <location>
        <begin position="60"/>
        <end position="80"/>
    </location>
</feature>
<organism evidence="11 12">
    <name type="scientific">Streptomyces tuirus</name>
    <dbReference type="NCBI Taxonomy" id="68278"/>
    <lineage>
        <taxon>Bacteria</taxon>
        <taxon>Bacillati</taxon>
        <taxon>Actinomycetota</taxon>
        <taxon>Actinomycetes</taxon>
        <taxon>Kitasatosporales</taxon>
        <taxon>Streptomycetaceae</taxon>
        <taxon>Streptomyces</taxon>
    </lineage>
</organism>
<feature type="transmembrane region" description="Helical" evidence="9">
    <location>
        <begin position="87"/>
        <end position="106"/>
    </location>
</feature>
<dbReference type="InterPro" id="IPR004638">
    <property type="entry name" value="EmrB-like"/>
</dbReference>
<comment type="subcellular location">
    <subcellularLocation>
        <location evidence="1">Cell membrane</location>
        <topology evidence="1">Multi-pass membrane protein</topology>
    </subcellularLocation>
</comment>
<feature type="transmembrane region" description="Helical" evidence="9">
    <location>
        <begin position="233"/>
        <end position="255"/>
    </location>
</feature>
<evidence type="ECO:0000256" key="1">
    <source>
        <dbReference type="ARBA" id="ARBA00004651"/>
    </source>
</evidence>
<dbReference type="InterPro" id="IPR036259">
    <property type="entry name" value="MFS_trans_sf"/>
</dbReference>
<dbReference type="Pfam" id="PF07690">
    <property type="entry name" value="MFS_1"/>
    <property type="match status" value="1"/>
</dbReference>
<feature type="transmembrane region" description="Helical" evidence="9">
    <location>
        <begin position="20"/>
        <end position="40"/>
    </location>
</feature>
<keyword evidence="6 9" id="KW-0472">Membrane</keyword>
<sequence length="557" mass="57167">MGLVMTEPAGRMDRPYARRWWALLVLCLSLLIIVMANTALTVAAPAMTEDLGLSSADLQWVIDGYTVPYAALMLLLGAIGDKYSRRGALVLGLVVFGGGSVFGFFADSGTTVIAARAVMGAGAAMIMPATLSLLAATFPRAERAKAITLWTATAGLAIAAGPLVAGALLEDHGWSSTFLINVPIAALAVVGAFVLVPPSRAGHQGRIDYGGGLLSVVWIGALVYMIIEGPHFGWGVKAVSAAVVAGAGLVAFVLWELRHPRPVLDVRRFTDRRFAGSNLAVALFFLAVFGAFYYLTQHLQFVLGYDALDTGLRMLPLAGAVFVGSALTGYFTPRVGMKWTVTAGMVGGTAALALLTQVDAGSSYGDFVAPLIVLGLAIGLALSPCTDAIMGAFPESELGVGGAVNDTSLELGGSLGIAILGSLLATSYSGHLSDATAGSKLPASSLETAQDSVGAGYAVAQGIGDKARQLAEQAARVGDPQQAERLRAQAEQLAGGARQMSDAVGSSFADAVAHTSLAGAVILGVGTVAVALLLPGKEKPAHEPAEEHKEQEPAGAR</sequence>
<name>A0A941J2I9_9ACTN</name>
<feature type="transmembrane region" description="Helical" evidence="9">
    <location>
        <begin position="339"/>
        <end position="358"/>
    </location>
</feature>
<feature type="region of interest" description="Disordered" evidence="8">
    <location>
        <begin position="538"/>
        <end position="557"/>
    </location>
</feature>
<dbReference type="PANTHER" id="PTHR42718">
    <property type="entry name" value="MAJOR FACILITATOR SUPERFAMILY MULTIDRUG TRANSPORTER MFSC"/>
    <property type="match status" value="1"/>
</dbReference>
<dbReference type="GO" id="GO:0046677">
    <property type="term" value="P:response to antibiotic"/>
    <property type="evidence" value="ECO:0007669"/>
    <property type="project" value="UniProtKB-KW"/>
</dbReference>
<dbReference type="Proteomes" id="UP000682308">
    <property type="component" value="Unassembled WGS sequence"/>
</dbReference>
<dbReference type="EMBL" id="JAGTPG010000001">
    <property type="protein sequence ID" value="MBR8639571.1"/>
    <property type="molecule type" value="Genomic_DNA"/>
</dbReference>